<dbReference type="PROSITE" id="PS00108">
    <property type="entry name" value="PROTEIN_KINASE_ST"/>
    <property type="match status" value="1"/>
</dbReference>
<keyword evidence="2" id="KW-0723">Serine/threonine-protein kinase</keyword>
<dbReference type="Proteomes" id="UP000504603">
    <property type="component" value="Unplaced"/>
</dbReference>
<evidence type="ECO:0000256" key="5">
    <source>
        <dbReference type="ARBA" id="ARBA00022741"/>
    </source>
</evidence>
<keyword evidence="5" id="KW-0547">Nucleotide-binding</keyword>
<dbReference type="InterPro" id="IPR008271">
    <property type="entry name" value="Ser/Thr_kinase_AS"/>
</dbReference>
<keyword evidence="6" id="KW-0418">Kinase</keyword>
<evidence type="ECO:0000256" key="1">
    <source>
        <dbReference type="ARBA" id="ARBA00012513"/>
    </source>
</evidence>
<dbReference type="GO" id="GO:0004674">
    <property type="term" value="F:protein serine/threonine kinase activity"/>
    <property type="evidence" value="ECO:0007669"/>
    <property type="project" value="UniProtKB-KW"/>
</dbReference>
<dbReference type="GO" id="GO:0005524">
    <property type="term" value="F:ATP binding"/>
    <property type="evidence" value="ECO:0007669"/>
    <property type="project" value="UniProtKB-KW"/>
</dbReference>
<sequence>MNTCQTKVWTTSFLINMIEIDDERRSLLNWSTRIDIIIGIARGLLYLHRDSRLRIIHRDLKAANILLDSEMKPKISDFGVARMFGEDQLGTKTKRVVGTFGYMSPEYAIDGYFSFKSDVFSFGVMVLEIVSSKKNRGFFHSDHHLNLLGHAWKLWTDERALQLVDATLKDQFQEYEALRYINIGLLCVQGRPEKRPIMSSVLSMIENDNFLLIPPERPGFYGERFVSNLNLPRGDHLTSTSNDATLTFLDGR</sequence>
<dbReference type="SUPFAM" id="SSF56112">
    <property type="entry name" value="Protein kinase-like (PK-like)"/>
    <property type="match status" value="1"/>
</dbReference>
<accession>A0A6J1CE30</accession>
<comment type="catalytic activity">
    <reaction evidence="11">
        <text>L-seryl-[protein] + ATP = O-phospho-L-seryl-[protein] + ADP + H(+)</text>
        <dbReference type="Rhea" id="RHEA:17989"/>
        <dbReference type="Rhea" id="RHEA-COMP:9863"/>
        <dbReference type="Rhea" id="RHEA-COMP:11604"/>
        <dbReference type="ChEBI" id="CHEBI:15378"/>
        <dbReference type="ChEBI" id="CHEBI:29999"/>
        <dbReference type="ChEBI" id="CHEBI:30616"/>
        <dbReference type="ChEBI" id="CHEBI:83421"/>
        <dbReference type="ChEBI" id="CHEBI:456216"/>
        <dbReference type="EC" id="2.7.11.1"/>
    </reaction>
</comment>
<name>A0A6J1CE30_MOMCH</name>
<evidence type="ECO:0000256" key="4">
    <source>
        <dbReference type="ARBA" id="ARBA00022729"/>
    </source>
</evidence>
<evidence type="ECO:0000256" key="6">
    <source>
        <dbReference type="ARBA" id="ARBA00022777"/>
    </source>
</evidence>
<evidence type="ECO:0000313" key="13">
    <source>
        <dbReference type="Proteomes" id="UP000504603"/>
    </source>
</evidence>
<evidence type="ECO:0000256" key="10">
    <source>
        <dbReference type="ARBA" id="ARBA00047899"/>
    </source>
</evidence>
<evidence type="ECO:0000256" key="11">
    <source>
        <dbReference type="ARBA" id="ARBA00048679"/>
    </source>
</evidence>
<dbReference type="PANTHER" id="PTHR27002">
    <property type="entry name" value="RECEPTOR-LIKE SERINE/THREONINE-PROTEIN KINASE SD1-8"/>
    <property type="match status" value="1"/>
</dbReference>
<keyword evidence="13" id="KW-1185">Reference proteome</keyword>
<dbReference type="SMART" id="SM00220">
    <property type="entry name" value="S_TKc"/>
    <property type="match status" value="1"/>
</dbReference>
<dbReference type="FunFam" id="1.10.510.10:FF:000060">
    <property type="entry name" value="G-type lectin S-receptor-like serine/threonine-protein kinase"/>
    <property type="match status" value="1"/>
</dbReference>
<dbReference type="InterPro" id="IPR001245">
    <property type="entry name" value="Ser-Thr/Tyr_kinase_cat_dom"/>
</dbReference>
<evidence type="ECO:0000256" key="8">
    <source>
        <dbReference type="ARBA" id="ARBA00023157"/>
    </source>
</evidence>
<dbReference type="Pfam" id="PF07714">
    <property type="entry name" value="PK_Tyr_Ser-Thr"/>
    <property type="match status" value="1"/>
</dbReference>
<organism evidence="13 14">
    <name type="scientific">Momordica charantia</name>
    <name type="common">Bitter gourd</name>
    <name type="synonym">Balsam pear</name>
    <dbReference type="NCBI Taxonomy" id="3673"/>
    <lineage>
        <taxon>Eukaryota</taxon>
        <taxon>Viridiplantae</taxon>
        <taxon>Streptophyta</taxon>
        <taxon>Embryophyta</taxon>
        <taxon>Tracheophyta</taxon>
        <taxon>Spermatophyta</taxon>
        <taxon>Magnoliopsida</taxon>
        <taxon>eudicotyledons</taxon>
        <taxon>Gunneridae</taxon>
        <taxon>Pentapetalae</taxon>
        <taxon>rosids</taxon>
        <taxon>fabids</taxon>
        <taxon>Cucurbitales</taxon>
        <taxon>Cucurbitaceae</taxon>
        <taxon>Momordiceae</taxon>
        <taxon>Momordica</taxon>
    </lineage>
</organism>
<dbReference type="GeneID" id="111010816"/>
<evidence type="ECO:0000256" key="7">
    <source>
        <dbReference type="ARBA" id="ARBA00022840"/>
    </source>
</evidence>
<keyword evidence="8" id="KW-1015">Disulfide bond</keyword>
<dbReference type="PANTHER" id="PTHR27002:SF566">
    <property type="entry name" value="RECEPTOR-LIKE SERINE_THREONINE-PROTEIN KINASE"/>
    <property type="match status" value="1"/>
</dbReference>
<dbReference type="PROSITE" id="PS50011">
    <property type="entry name" value="PROTEIN_KINASE_DOM"/>
    <property type="match status" value="1"/>
</dbReference>
<keyword evidence="3" id="KW-0808">Transferase</keyword>
<dbReference type="Gene3D" id="1.10.510.10">
    <property type="entry name" value="Transferase(Phosphotransferase) domain 1"/>
    <property type="match status" value="1"/>
</dbReference>
<reference evidence="14" key="1">
    <citation type="submission" date="2025-08" db="UniProtKB">
        <authorList>
            <consortium name="RefSeq"/>
        </authorList>
    </citation>
    <scope>IDENTIFICATION</scope>
    <source>
        <strain evidence="14">OHB3-1</strain>
    </source>
</reference>
<keyword evidence="9" id="KW-0325">Glycoprotein</keyword>
<keyword evidence="4" id="KW-0732">Signal</keyword>
<dbReference type="RefSeq" id="XP_022140075.1">
    <property type="nucleotide sequence ID" value="XM_022284383.1"/>
</dbReference>
<dbReference type="InterPro" id="IPR011009">
    <property type="entry name" value="Kinase-like_dom_sf"/>
</dbReference>
<dbReference type="InterPro" id="IPR000719">
    <property type="entry name" value="Prot_kinase_dom"/>
</dbReference>
<dbReference type="AlphaFoldDB" id="A0A6J1CE30"/>
<feature type="domain" description="Protein kinase" evidence="12">
    <location>
        <begin position="1"/>
        <end position="211"/>
    </location>
</feature>
<dbReference type="GO" id="GO:0005886">
    <property type="term" value="C:plasma membrane"/>
    <property type="evidence" value="ECO:0007669"/>
    <property type="project" value="TreeGrafter"/>
</dbReference>
<dbReference type="EC" id="2.7.11.1" evidence="1"/>
<evidence type="ECO:0000256" key="3">
    <source>
        <dbReference type="ARBA" id="ARBA00022679"/>
    </source>
</evidence>
<proteinExistence type="predicted"/>
<evidence type="ECO:0000256" key="9">
    <source>
        <dbReference type="ARBA" id="ARBA00023180"/>
    </source>
</evidence>
<gene>
    <name evidence="14" type="primary">LOC111010816</name>
</gene>
<keyword evidence="7" id="KW-0067">ATP-binding</keyword>
<comment type="catalytic activity">
    <reaction evidence="10">
        <text>L-threonyl-[protein] + ATP = O-phospho-L-threonyl-[protein] + ADP + H(+)</text>
        <dbReference type="Rhea" id="RHEA:46608"/>
        <dbReference type="Rhea" id="RHEA-COMP:11060"/>
        <dbReference type="Rhea" id="RHEA-COMP:11605"/>
        <dbReference type="ChEBI" id="CHEBI:15378"/>
        <dbReference type="ChEBI" id="CHEBI:30013"/>
        <dbReference type="ChEBI" id="CHEBI:30616"/>
        <dbReference type="ChEBI" id="CHEBI:61977"/>
        <dbReference type="ChEBI" id="CHEBI:456216"/>
        <dbReference type="EC" id="2.7.11.1"/>
    </reaction>
</comment>
<evidence type="ECO:0000256" key="2">
    <source>
        <dbReference type="ARBA" id="ARBA00022527"/>
    </source>
</evidence>
<protein>
    <recommendedName>
        <fullName evidence="1">non-specific serine/threonine protein kinase</fullName>
        <ecNumber evidence="1">2.7.11.1</ecNumber>
    </recommendedName>
</protein>
<evidence type="ECO:0000259" key="12">
    <source>
        <dbReference type="PROSITE" id="PS50011"/>
    </source>
</evidence>
<evidence type="ECO:0000313" key="14">
    <source>
        <dbReference type="RefSeq" id="XP_022140075.1"/>
    </source>
</evidence>